<evidence type="ECO:0000256" key="4">
    <source>
        <dbReference type="SAM" id="MobiDB-lite"/>
    </source>
</evidence>
<keyword evidence="2" id="KW-0677">Repeat</keyword>
<accession>A0ABW7ZD47</accession>
<dbReference type="SUPFAM" id="SSF50952">
    <property type="entry name" value="Soluble quinoprotein glucose dehydrogenase"/>
    <property type="match status" value="1"/>
</dbReference>
<comment type="caution">
    <text evidence="6">The sequence shown here is derived from an EMBL/GenBank/DDBJ whole genome shotgun (WGS) entry which is preliminary data.</text>
</comment>
<organism evidence="6 7">
    <name type="scientific">Nonomuraea typhae</name>
    <dbReference type="NCBI Taxonomy" id="2603600"/>
    <lineage>
        <taxon>Bacteria</taxon>
        <taxon>Bacillati</taxon>
        <taxon>Actinomycetota</taxon>
        <taxon>Actinomycetes</taxon>
        <taxon>Streptosporangiales</taxon>
        <taxon>Streptosporangiaceae</taxon>
        <taxon>Nonomuraea</taxon>
    </lineage>
</organism>
<dbReference type="PROSITE" id="PS00678">
    <property type="entry name" value="WD_REPEATS_1"/>
    <property type="match status" value="1"/>
</dbReference>
<dbReference type="PANTHER" id="PTHR19879">
    <property type="entry name" value="TRANSCRIPTION INITIATION FACTOR TFIID"/>
    <property type="match status" value="1"/>
</dbReference>
<keyword evidence="7" id="KW-1185">Reference proteome</keyword>
<keyword evidence="1 3" id="KW-0853">WD repeat</keyword>
<dbReference type="SUPFAM" id="SSF50998">
    <property type="entry name" value="Quinoprotein alcohol dehydrogenase-like"/>
    <property type="match status" value="1"/>
</dbReference>
<dbReference type="InterPro" id="IPR027417">
    <property type="entry name" value="P-loop_NTPase"/>
</dbReference>
<gene>
    <name evidence="6" type="ORF">ACIBG2_46035</name>
</gene>
<feature type="repeat" description="WD" evidence="3">
    <location>
        <begin position="1162"/>
        <end position="1194"/>
    </location>
</feature>
<dbReference type="InterPro" id="IPR001680">
    <property type="entry name" value="WD40_rpt"/>
</dbReference>
<dbReference type="PROSITE" id="PS50082">
    <property type="entry name" value="WD_REPEATS_2"/>
    <property type="match status" value="4"/>
</dbReference>
<dbReference type="SUPFAM" id="SSF52540">
    <property type="entry name" value="P-loop containing nucleoside triphosphate hydrolases"/>
    <property type="match status" value="1"/>
</dbReference>
<evidence type="ECO:0000313" key="6">
    <source>
        <dbReference type="EMBL" id="MFI6504814.1"/>
    </source>
</evidence>
<evidence type="ECO:0000259" key="5">
    <source>
        <dbReference type="Pfam" id="PF20703"/>
    </source>
</evidence>
<dbReference type="RefSeq" id="WP_397090719.1">
    <property type="nucleotide sequence ID" value="NZ_JBITGY010000016.1"/>
</dbReference>
<evidence type="ECO:0000256" key="2">
    <source>
        <dbReference type="ARBA" id="ARBA00022737"/>
    </source>
</evidence>
<proteinExistence type="predicted"/>
<feature type="repeat" description="WD" evidence="3">
    <location>
        <begin position="1039"/>
        <end position="1070"/>
    </location>
</feature>
<feature type="region of interest" description="Disordered" evidence="4">
    <location>
        <begin position="410"/>
        <end position="437"/>
    </location>
</feature>
<dbReference type="PANTHER" id="PTHR19879:SF9">
    <property type="entry name" value="TRANSCRIPTION INITIATION FACTOR TFIID SUBUNIT 5"/>
    <property type="match status" value="1"/>
</dbReference>
<dbReference type="Pfam" id="PF20703">
    <property type="entry name" value="nSTAND1"/>
    <property type="match status" value="1"/>
</dbReference>
<dbReference type="Proteomes" id="UP001612741">
    <property type="component" value="Unassembled WGS sequence"/>
</dbReference>
<name>A0ABW7ZD47_9ACTN</name>
<dbReference type="InterPro" id="IPR015943">
    <property type="entry name" value="WD40/YVTN_repeat-like_dom_sf"/>
</dbReference>
<dbReference type="InterPro" id="IPR011047">
    <property type="entry name" value="Quinoprotein_ADH-like_sf"/>
</dbReference>
<evidence type="ECO:0000256" key="1">
    <source>
        <dbReference type="ARBA" id="ARBA00022574"/>
    </source>
</evidence>
<evidence type="ECO:0000313" key="7">
    <source>
        <dbReference type="Proteomes" id="UP001612741"/>
    </source>
</evidence>
<dbReference type="Pfam" id="PF00400">
    <property type="entry name" value="WD40"/>
    <property type="match status" value="3"/>
</dbReference>
<evidence type="ECO:0000256" key="3">
    <source>
        <dbReference type="PROSITE-ProRule" id="PRU00221"/>
    </source>
</evidence>
<dbReference type="CDD" id="cd00200">
    <property type="entry name" value="WD40"/>
    <property type="match status" value="1"/>
</dbReference>
<reference evidence="6 7" key="1">
    <citation type="submission" date="2024-10" db="EMBL/GenBank/DDBJ databases">
        <title>The Natural Products Discovery Center: Release of the First 8490 Sequenced Strains for Exploring Actinobacteria Biosynthetic Diversity.</title>
        <authorList>
            <person name="Kalkreuter E."/>
            <person name="Kautsar S.A."/>
            <person name="Yang D."/>
            <person name="Bader C.D."/>
            <person name="Teijaro C.N."/>
            <person name="Fluegel L."/>
            <person name="Davis C.M."/>
            <person name="Simpson J.R."/>
            <person name="Lauterbach L."/>
            <person name="Steele A.D."/>
            <person name="Gui C."/>
            <person name="Meng S."/>
            <person name="Li G."/>
            <person name="Viehrig K."/>
            <person name="Ye F."/>
            <person name="Su P."/>
            <person name="Kiefer A.F."/>
            <person name="Nichols A."/>
            <person name="Cepeda A.J."/>
            <person name="Yan W."/>
            <person name="Fan B."/>
            <person name="Jiang Y."/>
            <person name="Adhikari A."/>
            <person name="Zheng C.-J."/>
            <person name="Schuster L."/>
            <person name="Cowan T.M."/>
            <person name="Smanski M.J."/>
            <person name="Chevrette M.G."/>
            <person name="De Carvalho L.P.S."/>
            <person name="Shen B."/>
        </authorList>
    </citation>
    <scope>NUCLEOTIDE SEQUENCE [LARGE SCALE GENOMIC DNA]</scope>
    <source>
        <strain evidence="6 7">NPDC050545</strain>
    </source>
</reference>
<feature type="repeat" description="WD" evidence="3">
    <location>
        <begin position="1195"/>
        <end position="1235"/>
    </location>
</feature>
<sequence length="1235" mass="131421">MPTYRELAHRAGYSATALQGAARGDRLPSLAVTLAFAGACGGDQQEWEQRWRTTEALLAIAPDILDTSAVTCAAGDTPQAKEANGAPQAPYVGLAGYGVQDTDRFFGRDELVAGLLEQLRERRFLALVGPSGSGKSSLLRAGLVPAARSRLLPGATELGVIVFAPGRSPLTALYEALATAGTGPAASTAPAQLNGEDGLAAGDLAGGDLTELADRFGALPSGPGAELLVVVDQFEEVFALCPSARERAAFASVLVSARWAGSRVRVVLGLRADFYGHCAAHRALAQALQAATVLVTPMSAAELRQVVVKPAALQHVMVEPALVATIVAETADQPGALPLVSHALLETWRRRRGKNLTLHAYHSAGGIHGAIAQTAEAAYVTLSPDQQDAARRLLLRLITVDADGQVARRPLPRADLSGPNPPGSAHPPSALNGKADGDSAGRLAAVLDRLTHARLITADAQTVQLAHEAVITSWPRLRDWVAADRQGLRIRQQLAEATATWRELGRDPSGLYQGARLALTRDWAAHNDHAGLTSDERAFLDASVAADEARQVAVRRISHRFRTLSAALGVLLVLVSSAAVLAVQQRQLAEHELAQSQSRELAAQAQRAAGTNTPRALRLAGEAYRRAPTAEARSSLLSITAVPRAGTHLNDPGQGQDPNQRRVAAALAFSPDARLLAYAERQAGPVRIWNTENGALVATIGHKASAITFSPDGKRLAFEEEEVVWVWDLPSNQPVTKLAYATSARTLAFSFDGRQIAAQPFDIIKGNEKRTTDGPSVTVWDIASRKKTTHQGERAIERLKTAQAAAMSARHGGLPTADQPFPFPLFPNYSHDGRIRLELDDYDVAVAVIQAHTGKKDRYGDTRSWVSAVSPSGQLLYLGHKQGQISLWNVTERRPSATLQSYPGDVIALALSQDGRLLATADHTGVIAIHDRAGLPLYGHTNPIRSIAYAPDSKTITTLDQLTVRTWDLATRRASMSPLADPSSPEAAAYSPDGRILVTSHSATSRPDARIRLWNPFTGKQLGTLPFAVPPYAQQPNHLAFSSDGRTLLGRTADGHAYLWDMRTSTLIQGAVECPGAAFTPQGNQVICLGQDRLVAHDVPAEPLPSSPPAHTDPARTSEVRSAYSPDGRHLATLTDSKVTLWDARTRAKIPAPPNSPSPARAVAFSSDGRLLAIAGSDGSILLWDLEQRTTWATLTGHTGAVTTLAFSPDGTTLASGSTDQTIIVWPLNPDAVLR</sequence>
<dbReference type="InterPro" id="IPR019775">
    <property type="entry name" value="WD40_repeat_CS"/>
</dbReference>
<dbReference type="PROSITE" id="PS50294">
    <property type="entry name" value="WD_REPEATS_REGION"/>
    <property type="match status" value="2"/>
</dbReference>
<dbReference type="InterPro" id="IPR049052">
    <property type="entry name" value="nSTAND1"/>
</dbReference>
<dbReference type="Gene3D" id="2.130.10.10">
    <property type="entry name" value="YVTN repeat-like/Quinoprotein amine dehydrogenase"/>
    <property type="match status" value="3"/>
</dbReference>
<dbReference type="InterPro" id="IPR011041">
    <property type="entry name" value="Quinoprot_gluc/sorb_DH_b-prop"/>
</dbReference>
<dbReference type="SMART" id="SM00320">
    <property type="entry name" value="WD40"/>
    <property type="match status" value="9"/>
</dbReference>
<protein>
    <recommendedName>
        <fullName evidence="5">Novel STAND NTPase 1 domain-containing protein</fullName>
    </recommendedName>
</protein>
<feature type="repeat" description="WD" evidence="3">
    <location>
        <begin position="937"/>
        <end position="977"/>
    </location>
</feature>
<dbReference type="Gene3D" id="3.40.50.300">
    <property type="entry name" value="P-loop containing nucleotide triphosphate hydrolases"/>
    <property type="match status" value="1"/>
</dbReference>
<dbReference type="InterPro" id="IPR011659">
    <property type="entry name" value="WD40"/>
</dbReference>
<feature type="domain" description="Novel STAND NTPase 1" evidence="5">
    <location>
        <begin position="90"/>
        <end position="508"/>
    </location>
</feature>
<dbReference type="EMBL" id="JBITGY010000016">
    <property type="protein sequence ID" value="MFI6504814.1"/>
    <property type="molecule type" value="Genomic_DNA"/>
</dbReference>
<feature type="region of interest" description="Disordered" evidence="4">
    <location>
        <begin position="1099"/>
        <end position="1125"/>
    </location>
</feature>
<dbReference type="Pfam" id="PF07676">
    <property type="entry name" value="PD40"/>
    <property type="match status" value="1"/>
</dbReference>